<accession>A0A1J1HIG7</accession>
<keyword evidence="1" id="KW-1133">Transmembrane helix</keyword>
<dbReference type="Proteomes" id="UP000183832">
    <property type="component" value="Unassembled WGS sequence"/>
</dbReference>
<protein>
    <submittedName>
        <fullName evidence="2">CLUMA_CG001001, isoform A</fullName>
    </submittedName>
</protein>
<feature type="transmembrane region" description="Helical" evidence="1">
    <location>
        <begin position="60"/>
        <end position="84"/>
    </location>
</feature>
<evidence type="ECO:0000313" key="3">
    <source>
        <dbReference type="Proteomes" id="UP000183832"/>
    </source>
</evidence>
<name>A0A1J1HIG7_9DIPT</name>
<keyword evidence="3" id="KW-1185">Reference proteome</keyword>
<evidence type="ECO:0000313" key="2">
    <source>
        <dbReference type="EMBL" id="CRK87196.1"/>
    </source>
</evidence>
<dbReference type="EMBL" id="CVRI01000004">
    <property type="protein sequence ID" value="CRK87196.1"/>
    <property type="molecule type" value="Genomic_DNA"/>
</dbReference>
<sequence>MSFIVNDVNIYDEFLQGLNHSECDDVVINEIDRRTSQRTVSGRWEEKKNIKHLNWKKSDFVRLGGLFALAFNSLFFVEFMRFLIGKY</sequence>
<organism evidence="2 3">
    <name type="scientific">Clunio marinus</name>
    <dbReference type="NCBI Taxonomy" id="568069"/>
    <lineage>
        <taxon>Eukaryota</taxon>
        <taxon>Metazoa</taxon>
        <taxon>Ecdysozoa</taxon>
        <taxon>Arthropoda</taxon>
        <taxon>Hexapoda</taxon>
        <taxon>Insecta</taxon>
        <taxon>Pterygota</taxon>
        <taxon>Neoptera</taxon>
        <taxon>Endopterygota</taxon>
        <taxon>Diptera</taxon>
        <taxon>Nematocera</taxon>
        <taxon>Chironomoidea</taxon>
        <taxon>Chironomidae</taxon>
        <taxon>Clunio</taxon>
    </lineage>
</organism>
<keyword evidence="1" id="KW-0472">Membrane</keyword>
<keyword evidence="1" id="KW-0812">Transmembrane</keyword>
<gene>
    <name evidence="2" type="ORF">CLUMA_CG001001</name>
</gene>
<evidence type="ECO:0000256" key="1">
    <source>
        <dbReference type="SAM" id="Phobius"/>
    </source>
</evidence>
<proteinExistence type="predicted"/>
<reference evidence="2 3" key="1">
    <citation type="submission" date="2015-04" db="EMBL/GenBank/DDBJ databases">
        <authorList>
            <person name="Syromyatnikov M.Y."/>
            <person name="Popov V.N."/>
        </authorList>
    </citation>
    <scope>NUCLEOTIDE SEQUENCE [LARGE SCALE GENOMIC DNA]</scope>
</reference>
<dbReference type="AlphaFoldDB" id="A0A1J1HIG7"/>